<evidence type="ECO:0000313" key="1">
    <source>
        <dbReference type="EMBL" id="EKE28767.1"/>
    </source>
</evidence>
<reference evidence="1" key="1">
    <citation type="journal article" date="2012" name="Science">
        <title>Fermentation, hydrogen, and sulfur metabolism in multiple uncultivated bacterial phyla.</title>
        <authorList>
            <person name="Wrighton K.C."/>
            <person name="Thomas B.C."/>
            <person name="Sharon I."/>
            <person name="Miller C.S."/>
            <person name="Castelle C.J."/>
            <person name="VerBerkmoes N.C."/>
            <person name="Wilkins M.J."/>
            <person name="Hettich R.L."/>
            <person name="Lipton M.S."/>
            <person name="Williams K.H."/>
            <person name="Long P.E."/>
            <person name="Banfield J.F."/>
        </authorList>
    </citation>
    <scope>NUCLEOTIDE SEQUENCE [LARGE SCALE GENOMIC DNA]</scope>
</reference>
<sequence>MLPHIFLSENIQPVETSPTPEAIAILSAGVVVQIQTFHAEYEIFEPLEVHKEPDEARVETLVFRSAILSAIWFQIVFVNGSQVFTGESALYAPYHIDNTHKVEKKIRAEYSGFLKLVCIKKN</sequence>
<accession>K2G379</accession>
<gene>
    <name evidence="1" type="ORF">ACD_3C00018G0016</name>
</gene>
<organism evidence="1">
    <name type="scientific">uncultured bacterium</name>
    <name type="common">gcode 4</name>
    <dbReference type="NCBI Taxonomy" id="1234023"/>
    <lineage>
        <taxon>Bacteria</taxon>
        <taxon>environmental samples</taxon>
    </lineage>
</organism>
<dbReference type="EMBL" id="AMFJ01000292">
    <property type="protein sequence ID" value="EKE28767.1"/>
    <property type="molecule type" value="Genomic_DNA"/>
</dbReference>
<name>K2G379_9BACT</name>
<dbReference type="AlphaFoldDB" id="K2G379"/>
<proteinExistence type="predicted"/>
<comment type="caution">
    <text evidence="1">The sequence shown here is derived from an EMBL/GenBank/DDBJ whole genome shotgun (WGS) entry which is preliminary data.</text>
</comment>
<protein>
    <submittedName>
        <fullName evidence="1">Uncharacterized protein</fullName>
    </submittedName>
</protein>